<evidence type="ECO:0000256" key="1">
    <source>
        <dbReference type="SAM" id="SignalP"/>
    </source>
</evidence>
<feature type="chain" id="PRO_5016825538" evidence="1">
    <location>
        <begin position="24"/>
        <end position="91"/>
    </location>
</feature>
<dbReference type="AlphaFoldDB" id="A0A366M8Q8"/>
<gene>
    <name evidence="2" type="ORF">DP939_04770</name>
</gene>
<proteinExistence type="predicted"/>
<evidence type="ECO:0000313" key="3">
    <source>
        <dbReference type="Proteomes" id="UP000253303"/>
    </source>
</evidence>
<organism evidence="2 3">
    <name type="scientific">Spongiactinospora rosea</name>
    <dbReference type="NCBI Taxonomy" id="2248750"/>
    <lineage>
        <taxon>Bacteria</taxon>
        <taxon>Bacillati</taxon>
        <taxon>Actinomycetota</taxon>
        <taxon>Actinomycetes</taxon>
        <taxon>Streptosporangiales</taxon>
        <taxon>Streptosporangiaceae</taxon>
        <taxon>Spongiactinospora</taxon>
    </lineage>
</organism>
<name>A0A366M8Q8_9ACTN</name>
<comment type="caution">
    <text evidence="2">The sequence shown here is derived from an EMBL/GenBank/DDBJ whole genome shotgun (WGS) entry which is preliminary data.</text>
</comment>
<evidence type="ECO:0000313" key="2">
    <source>
        <dbReference type="EMBL" id="RBQ21984.1"/>
    </source>
</evidence>
<dbReference type="Proteomes" id="UP000253303">
    <property type="component" value="Unassembled WGS sequence"/>
</dbReference>
<keyword evidence="3" id="KW-1185">Reference proteome</keyword>
<reference evidence="2 3" key="1">
    <citation type="submission" date="2018-06" db="EMBL/GenBank/DDBJ databases">
        <title>Sphaerisporangium craniellae sp. nov., isolated from a marine sponge in the South China Sea.</title>
        <authorList>
            <person name="Li L."/>
        </authorList>
    </citation>
    <scope>NUCLEOTIDE SEQUENCE [LARGE SCALE GENOMIC DNA]</scope>
    <source>
        <strain evidence="2 3">LHW63015</strain>
    </source>
</reference>
<accession>A0A366M8Q8</accession>
<protein>
    <submittedName>
        <fullName evidence="2">Uncharacterized protein</fullName>
    </submittedName>
</protein>
<sequence length="91" mass="9454">MRLATIAGTALLMTTALATPAHAGGHYRCAIGSVTPAGDEYNLDAQICDGSGAFLVDVTITRGPAAGDYRCRMVMHFPLTDSIIGDGCRPI</sequence>
<keyword evidence="1" id="KW-0732">Signal</keyword>
<dbReference type="RefSeq" id="WP_113979223.1">
    <property type="nucleotide sequence ID" value="NZ_QMEY01000001.1"/>
</dbReference>
<feature type="signal peptide" evidence="1">
    <location>
        <begin position="1"/>
        <end position="23"/>
    </location>
</feature>
<dbReference type="EMBL" id="QMEY01000001">
    <property type="protein sequence ID" value="RBQ21984.1"/>
    <property type="molecule type" value="Genomic_DNA"/>
</dbReference>
<dbReference type="OrthoDB" id="9979242at2"/>